<feature type="transmembrane region" description="Helical" evidence="1">
    <location>
        <begin position="12"/>
        <end position="34"/>
    </location>
</feature>
<keyword evidence="3" id="KW-1185">Reference proteome</keyword>
<feature type="transmembrane region" description="Helical" evidence="1">
    <location>
        <begin position="110"/>
        <end position="127"/>
    </location>
</feature>
<dbReference type="HOGENOM" id="CLU_147880_0_0_0"/>
<dbReference type="STRING" id="1198114.AciX9_1054"/>
<reference evidence="3" key="1">
    <citation type="submission" date="2011-01" db="EMBL/GenBank/DDBJ databases">
        <title>Complete sequence of chromosome of Acidobacterium sp. MP5ACTX9.</title>
        <authorList>
            <consortium name="US DOE Joint Genome Institute"/>
            <person name="Lucas S."/>
            <person name="Copeland A."/>
            <person name="Lapidus A."/>
            <person name="Cheng J.-F."/>
            <person name="Goodwin L."/>
            <person name="Pitluck S."/>
            <person name="Teshima H."/>
            <person name="Detter J.C."/>
            <person name="Han C."/>
            <person name="Tapia R."/>
            <person name="Land M."/>
            <person name="Hauser L."/>
            <person name="Kyrpides N."/>
            <person name="Ivanova N."/>
            <person name="Ovchinnikova G."/>
            <person name="Pagani I."/>
            <person name="Rawat S.R."/>
            <person name="Mannisto M."/>
            <person name="Haggblom M.M."/>
            <person name="Woyke T."/>
        </authorList>
    </citation>
    <scope>NUCLEOTIDE SEQUENCE [LARGE SCALE GENOMIC DNA]</scope>
    <source>
        <strain evidence="3">MP5ACTX9</strain>
    </source>
</reference>
<dbReference type="Proteomes" id="UP000000343">
    <property type="component" value="Chromosome"/>
</dbReference>
<name>E8X2Y3_GRATM</name>
<evidence type="ECO:0000313" key="2">
    <source>
        <dbReference type="EMBL" id="ADW68117.1"/>
    </source>
</evidence>
<feature type="transmembrane region" description="Helical" evidence="1">
    <location>
        <begin position="76"/>
        <end position="98"/>
    </location>
</feature>
<dbReference type="EMBL" id="CP002480">
    <property type="protein sequence ID" value="ADW68117.1"/>
    <property type="molecule type" value="Genomic_DNA"/>
</dbReference>
<keyword evidence="1" id="KW-1133">Transmembrane helix</keyword>
<sequence>MSNHSPAVARYLRRIAIASAAYVLTVFLTFHVFYHGRLPLPAAIGLATIPSIPIIAMIVIVALYLKEEKDEFQRELFIQSLLWGAGFTLALTSFWSFVHLFAHFPPVDGFHVFVIFWIIVGISDFFLRLKYRAGNE</sequence>
<protein>
    <recommendedName>
        <fullName evidence="4">Transmembrane protein</fullName>
    </recommendedName>
</protein>
<dbReference type="AlphaFoldDB" id="E8X2Y3"/>
<feature type="transmembrane region" description="Helical" evidence="1">
    <location>
        <begin position="40"/>
        <end position="64"/>
    </location>
</feature>
<accession>E8X2Y3</accession>
<proteinExistence type="predicted"/>
<dbReference type="KEGG" id="acm:AciX9_1054"/>
<dbReference type="eggNOG" id="ENOG50335ZH">
    <property type="taxonomic scope" value="Bacteria"/>
</dbReference>
<dbReference type="RefSeq" id="WP_013579440.1">
    <property type="nucleotide sequence ID" value="NC_015064.1"/>
</dbReference>
<organism evidence="3">
    <name type="scientific">Granulicella tundricola (strain ATCC BAA-1859 / DSM 23138 / MP5ACTX9)</name>
    <dbReference type="NCBI Taxonomy" id="1198114"/>
    <lineage>
        <taxon>Bacteria</taxon>
        <taxon>Pseudomonadati</taxon>
        <taxon>Acidobacteriota</taxon>
        <taxon>Terriglobia</taxon>
        <taxon>Terriglobales</taxon>
        <taxon>Acidobacteriaceae</taxon>
        <taxon>Granulicella</taxon>
    </lineage>
</organism>
<keyword evidence="1" id="KW-0472">Membrane</keyword>
<gene>
    <name evidence="2" type="ordered locus">AciX9_1054</name>
</gene>
<evidence type="ECO:0008006" key="4">
    <source>
        <dbReference type="Google" id="ProtNLM"/>
    </source>
</evidence>
<dbReference type="OrthoDB" id="119964at2"/>
<evidence type="ECO:0000313" key="3">
    <source>
        <dbReference type="Proteomes" id="UP000000343"/>
    </source>
</evidence>
<evidence type="ECO:0000256" key="1">
    <source>
        <dbReference type="SAM" id="Phobius"/>
    </source>
</evidence>
<keyword evidence="1" id="KW-0812">Transmembrane</keyword>
<dbReference type="PaxDb" id="1198114-AciX9_1054"/>